<comment type="caution">
    <text evidence="1">The sequence shown here is derived from an EMBL/GenBank/DDBJ whole genome shotgun (WGS) entry which is preliminary data.</text>
</comment>
<evidence type="ECO:0000313" key="1">
    <source>
        <dbReference type="EMBL" id="MDM4019202.1"/>
    </source>
</evidence>
<evidence type="ECO:0008006" key="3">
    <source>
        <dbReference type="Google" id="ProtNLM"/>
    </source>
</evidence>
<evidence type="ECO:0000313" key="2">
    <source>
        <dbReference type="Proteomes" id="UP001239462"/>
    </source>
</evidence>
<dbReference type="EMBL" id="JASZZN010000033">
    <property type="protein sequence ID" value="MDM4019202.1"/>
    <property type="molecule type" value="Genomic_DNA"/>
</dbReference>
<dbReference type="RefSeq" id="WP_200836501.1">
    <property type="nucleotide sequence ID" value="NZ_JAJMQV010000011.1"/>
</dbReference>
<dbReference type="Proteomes" id="UP001239462">
    <property type="component" value="Unassembled WGS sequence"/>
</dbReference>
<protein>
    <recommendedName>
        <fullName evidence="3">Secreted protein</fullName>
    </recommendedName>
</protein>
<sequence length="58" mass="6103">MRRIFALLFLIVPALLIGCGSGESEAVVDSGDADAIAEYEQMIADEEKAASKAMEGAQ</sequence>
<dbReference type="PROSITE" id="PS51257">
    <property type="entry name" value="PROKAR_LIPOPROTEIN"/>
    <property type="match status" value="1"/>
</dbReference>
<keyword evidence="2" id="KW-1185">Reference proteome</keyword>
<reference evidence="1 2" key="1">
    <citation type="submission" date="2023-06" db="EMBL/GenBank/DDBJ databases">
        <title>Roseiconus lacunae JC819 isolated from Gulf of Mannar region, Tamil Nadu.</title>
        <authorList>
            <person name="Pk S."/>
            <person name="Ch S."/>
            <person name="Ch V.R."/>
        </authorList>
    </citation>
    <scope>NUCLEOTIDE SEQUENCE [LARGE SCALE GENOMIC DNA]</scope>
    <source>
        <strain evidence="1 2">JC819</strain>
    </source>
</reference>
<name>A0ABT7PRT4_9BACT</name>
<gene>
    <name evidence="1" type="ORF">QTN89_27350</name>
</gene>
<accession>A0ABT7PRT4</accession>
<proteinExistence type="predicted"/>
<organism evidence="1 2">
    <name type="scientific">Roseiconus lacunae</name>
    <dbReference type="NCBI Taxonomy" id="2605694"/>
    <lineage>
        <taxon>Bacteria</taxon>
        <taxon>Pseudomonadati</taxon>
        <taxon>Planctomycetota</taxon>
        <taxon>Planctomycetia</taxon>
        <taxon>Pirellulales</taxon>
        <taxon>Pirellulaceae</taxon>
        <taxon>Roseiconus</taxon>
    </lineage>
</organism>